<organism evidence="4">
    <name type="scientific">Leptosphaeria maculans (strain JN3 / isolate v23.1.3 / race Av1-4-5-6-7-8)</name>
    <name type="common">Blackleg fungus</name>
    <name type="synonym">Phoma lingam</name>
    <dbReference type="NCBI Taxonomy" id="985895"/>
    <lineage>
        <taxon>Eukaryota</taxon>
        <taxon>Fungi</taxon>
        <taxon>Dikarya</taxon>
        <taxon>Ascomycota</taxon>
        <taxon>Pezizomycotina</taxon>
        <taxon>Dothideomycetes</taxon>
        <taxon>Pleosporomycetidae</taxon>
        <taxon>Pleosporales</taxon>
        <taxon>Pleosporineae</taxon>
        <taxon>Leptosphaeriaceae</taxon>
        <taxon>Plenodomus</taxon>
        <taxon>Plenodomus lingam/Leptosphaeria maculans species complex</taxon>
    </lineage>
</organism>
<dbReference type="eggNOG" id="ENOG502T2EZ">
    <property type="taxonomic scope" value="Eukaryota"/>
</dbReference>
<dbReference type="HOGENOM" id="CLU_020430_0_0_1"/>
<proteinExistence type="predicted"/>
<feature type="coiled-coil region" evidence="1">
    <location>
        <begin position="621"/>
        <end position="648"/>
    </location>
</feature>
<feature type="compositionally biased region" description="Basic residues" evidence="2">
    <location>
        <begin position="166"/>
        <end position="184"/>
    </location>
</feature>
<feature type="region of interest" description="Disordered" evidence="2">
    <location>
        <begin position="1"/>
        <end position="235"/>
    </location>
</feature>
<evidence type="ECO:0000256" key="1">
    <source>
        <dbReference type="SAM" id="Coils"/>
    </source>
</evidence>
<dbReference type="Proteomes" id="UP000002668">
    <property type="component" value="Genome"/>
</dbReference>
<dbReference type="AlphaFoldDB" id="E5A5B7"/>
<feature type="compositionally biased region" description="Low complexity" evidence="2">
    <location>
        <begin position="557"/>
        <end position="576"/>
    </location>
</feature>
<keyword evidence="1" id="KW-0175">Coiled coil</keyword>
<name>E5A5B7_LEPMJ</name>
<sequence length="941" mass="105489">MLQREGFVVADMSAPTPLQRSSWKAEAIRRGNLKISGPMPITEDTPLNEEEEKEFAEKGGLESSRQTQDVPEEQVHRPETPPQPSQPPPSIPVQASALRSNPVQAQSQSPQPEESLASPQTRSPPGMLQVVENVQRQSEAQSIPLISPSPYRATPDGTTISTQNTQKKKRKSGLRGVFRKMFGRKSRDENEIGEEDVVHRGHNYHHSDPGLLQRQSPPREQKTPNGQRISDLPVKDLQPLRPLGQHLPFPMNVNAPQASPPHDYLTFDSQKLHFGRRRASLPTVPCASTHRHSFDESHGRLPTWEERLEDDDMTSPGIGIALSSPVQPTPLPQKRRSRSADALRDIVRDHASFEGGRNAEIKRWRESFASGSVYSRPQTAKTVETVQSVQMQEPEFHPVASIQQPDFQRMVQTQEPTTVQRMVQTQEPTIQEQNPEAAVEMSATLSHADDPETPVDERRELVSEREVQAPVSAFNFGNLQHEQHIITESLPEVPPEAPTPPLRSQNRVPIEDRIQHLESAYENLEGSIRRISTRNNRQTIILENAPKNLRTRDRSASTRSISASRSHSRSQPSIHQEPIHQPSIDTLNPGPPSPTLVLPPSTLPLPDQAGKDVLHTVYEALRHERAARKALEAQIRTLQHDVSDLHALVNKLIVSATATSPNYPTPSPDTLVIYSTEDRLSTPRAERKLDYAQQQQQRQDEERQRQRTPSVYSTSENASVSTYDGNSSTRGYDDVATPDVWATPKEERFAGSGYFTGDGRDHLSHTTFILSVVHGSDADRIVALTSKEAEGRYQCAVACPIRYLRAVTTIRVDDDEDTTNFTLSINRRFANLQNTLTTLSRHRSAKQKRVIGLPDLSARVFRVYHHCLLTGRLNCSLGPSAKQHGKELTLLIEAALLGDYLEDTAFGDVHHRCNDPLRWYSAAMVPVFFCRLWHALVRDAS</sequence>
<feature type="compositionally biased region" description="Low complexity" evidence="2">
    <location>
        <begin position="595"/>
        <end position="606"/>
    </location>
</feature>
<evidence type="ECO:0000313" key="3">
    <source>
        <dbReference type="EMBL" id="CBX98815.1"/>
    </source>
</evidence>
<dbReference type="STRING" id="985895.E5A5B7"/>
<feature type="compositionally biased region" description="Polar residues" evidence="2">
    <location>
        <begin position="708"/>
        <end position="730"/>
    </location>
</feature>
<keyword evidence="4" id="KW-1185">Reference proteome</keyword>
<reference evidence="4" key="1">
    <citation type="journal article" date="2011" name="Nat. Commun.">
        <title>Effector diversification within compartments of the Leptosphaeria maculans genome affected by Repeat-Induced Point mutations.</title>
        <authorList>
            <person name="Rouxel T."/>
            <person name="Grandaubert J."/>
            <person name="Hane J.K."/>
            <person name="Hoede C."/>
            <person name="van de Wouw A.P."/>
            <person name="Couloux A."/>
            <person name="Dominguez V."/>
            <person name="Anthouard V."/>
            <person name="Bally P."/>
            <person name="Bourras S."/>
            <person name="Cozijnsen A.J."/>
            <person name="Ciuffetti L.M."/>
            <person name="Degrave A."/>
            <person name="Dilmaghani A."/>
            <person name="Duret L."/>
            <person name="Fudal I."/>
            <person name="Goodwin S.B."/>
            <person name="Gout L."/>
            <person name="Glaser N."/>
            <person name="Linglin J."/>
            <person name="Kema G.H.J."/>
            <person name="Lapalu N."/>
            <person name="Lawrence C.B."/>
            <person name="May K."/>
            <person name="Meyer M."/>
            <person name="Ollivier B."/>
            <person name="Poulain J."/>
            <person name="Schoch C.L."/>
            <person name="Simon A."/>
            <person name="Spatafora J.W."/>
            <person name="Stachowiak A."/>
            <person name="Turgeon B.G."/>
            <person name="Tyler B.M."/>
            <person name="Vincent D."/>
            <person name="Weissenbach J."/>
            <person name="Amselem J."/>
            <person name="Quesneville H."/>
            <person name="Oliver R.P."/>
            <person name="Wincker P."/>
            <person name="Balesdent M.-H."/>
            <person name="Howlett B.J."/>
        </authorList>
    </citation>
    <scope>NUCLEOTIDE SEQUENCE [LARGE SCALE GENOMIC DNA]</scope>
    <source>
        <strain evidence="4">JN3 / isolate v23.1.3 / race Av1-4-5-6-7-8</strain>
    </source>
</reference>
<dbReference type="OMA" id="QRMVQTQ"/>
<feature type="compositionally biased region" description="Low complexity" evidence="2">
    <location>
        <begin position="100"/>
        <end position="120"/>
    </location>
</feature>
<dbReference type="OrthoDB" id="5428925at2759"/>
<gene>
    <name evidence="3" type="ORF">LEMA_P080540.1</name>
</gene>
<accession>E5A5B7</accession>
<feature type="compositionally biased region" description="Polar residues" evidence="2">
    <location>
        <begin position="132"/>
        <end position="141"/>
    </location>
</feature>
<evidence type="ECO:0000313" key="4">
    <source>
        <dbReference type="Proteomes" id="UP000002668"/>
    </source>
</evidence>
<protein>
    <submittedName>
        <fullName evidence="3">Predicted protein</fullName>
    </submittedName>
</protein>
<dbReference type="VEuPathDB" id="FungiDB:LEMA_P080540.1"/>
<dbReference type="InParanoid" id="E5A5B7"/>
<dbReference type="GeneID" id="13282101"/>
<feature type="region of interest" description="Disordered" evidence="2">
    <location>
        <begin position="542"/>
        <end position="608"/>
    </location>
</feature>
<evidence type="ECO:0000256" key="2">
    <source>
        <dbReference type="SAM" id="MobiDB-lite"/>
    </source>
</evidence>
<dbReference type="EMBL" id="FP929134">
    <property type="protein sequence ID" value="CBX98815.1"/>
    <property type="molecule type" value="Genomic_DNA"/>
</dbReference>
<feature type="region of interest" description="Disordered" evidence="2">
    <location>
        <begin position="688"/>
        <end position="737"/>
    </location>
</feature>
<feature type="region of interest" description="Disordered" evidence="2">
    <location>
        <begin position="321"/>
        <end position="341"/>
    </location>
</feature>
<feature type="compositionally biased region" description="Polar residues" evidence="2">
    <location>
        <begin position="156"/>
        <end position="165"/>
    </location>
</feature>
<feature type="compositionally biased region" description="Pro residues" evidence="2">
    <location>
        <begin position="80"/>
        <end position="91"/>
    </location>
</feature>